<feature type="transmembrane region" description="Helical" evidence="1">
    <location>
        <begin position="15"/>
        <end position="33"/>
    </location>
</feature>
<name>A0ABX2K3R9_9MYCO</name>
<dbReference type="RefSeq" id="WP_108052878.1">
    <property type="nucleotide sequence ID" value="NZ_VBSB01000021.1"/>
</dbReference>
<keyword evidence="1" id="KW-0812">Transmembrane</keyword>
<gene>
    <name evidence="2" type="ORF">FEG63_24730</name>
</gene>
<organism evidence="2 3">
    <name type="scientific">Mycolicibacterium sphagni</name>
    <dbReference type="NCBI Taxonomy" id="1786"/>
    <lineage>
        <taxon>Bacteria</taxon>
        <taxon>Bacillati</taxon>
        <taxon>Actinomycetota</taxon>
        <taxon>Actinomycetes</taxon>
        <taxon>Mycobacteriales</taxon>
        <taxon>Mycobacteriaceae</taxon>
        <taxon>Mycolicibacterium</taxon>
    </lineage>
</organism>
<dbReference type="Proteomes" id="UP000708347">
    <property type="component" value="Unassembled WGS sequence"/>
</dbReference>
<feature type="transmembrane region" description="Helical" evidence="1">
    <location>
        <begin position="45"/>
        <end position="65"/>
    </location>
</feature>
<comment type="caution">
    <text evidence="2">The sequence shown here is derived from an EMBL/GenBank/DDBJ whole genome shotgun (WGS) entry which is preliminary data.</text>
</comment>
<proteinExistence type="predicted"/>
<evidence type="ECO:0000256" key="1">
    <source>
        <dbReference type="SAM" id="Phobius"/>
    </source>
</evidence>
<accession>A0ABX2K3R9</accession>
<sequence>MAHPVTIVLVDSRTAATLAQVLPLLLLTLAVELRRTQRHRGLSRWRIGLFLAVFGLAETVLVLSIDGAFFPFQWFDIFSAVIILWLMSLIFRLSLSDPSKDDSDEDDL</sequence>
<evidence type="ECO:0000313" key="2">
    <source>
        <dbReference type="EMBL" id="NTY62744.1"/>
    </source>
</evidence>
<keyword evidence="1" id="KW-0472">Membrane</keyword>
<reference evidence="2 3" key="1">
    <citation type="submission" date="2019-05" db="EMBL/GenBank/DDBJ databases">
        <title>Mycolicibacterium sphagni ENV482 genome assembly.</title>
        <authorList>
            <person name="Chen W."/>
            <person name="Faulkner N.W."/>
            <person name="Hyman M.R."/>
        </authorList>
    </citation>
    <scope>NUCLEOTIDE SEQUENCE [LARGE SCALE GENOMIC DNA]</scope>
    <source>
        <strain evidence="2 3">ENV482</strain>
    </source>
</reference>
<keyword evidence="1" id="KW-1133">Transmembrane helix</keyword>
<evidence type="ECO:0000313" key="3">
    <source>
        <dbReference type="Proteomes" id="UP000708347"/>
    </source>
</evidence>
<dbReference type="EMBL" id="VBSB01000021">
    <property type="protein sequence ID" value="NTY62744.1"/>
    <property type="molecule type" value="Genomic_DNA"/>
</dbReference>
<keyword evidence="3" id="KW-1185">Reference proteome</keyword>
<protein>
    <submittedName>
        <fullName evidence="2">Uncharacterized protein</fullName>
    </submittedName>
</protein>
<feature type="transmembrane region" description="Helical" evidence="1">
    <location>
        <begin position="77"/>
        <end position="95"/>
    </location>
</feature>